<comment type="caution">
    <text evidence="2">The sequence shown here is derived from an EMBL/GenBank/DDBJ whole genome shotgun (WGS) entry which is preliminary data.</text>
</comment>
<keyword evidence="3" id="KW-1185">Reference proteome</keyword>
<dbReference type="EMBL" id="JASZZN010000015">
    <property type="protein sequence ID" value="MDM4017653.1"/>
    <property type="molecule type" value="Genomic_DNA"/>
</dbReference>
<feature type="chain" id="PRO_5047413400" evidence="1">
    <location>
        <begin position="37"/>
        <end position="415"/>
    </location>
</feature>
<reference evidence="2 3" key="1">
    <citation type="submission" date="2023-06" db="EMBL/GenBank/DDBJ databases">
        <title>Roseiconus lacunae JC819 isolated from Gulf of Mannar region, Tamil Nadu.</title>
        <authorList>
            <person name="Pk S."/>
            <person name="Ch S."/>
            <person name="Ch V.R."/>
        </authorList>
    </citation>
    <scope>NUCLEOTIDE SEQUENCE [LARGE SCALE GENOMIC DNA]</scope>
    <source>
        <strain evidence="2 3">JC819</strain>
    </source>
</reference>
<sequence length="415" mass="44840">MNIRLIQSVTWRRCARVMTIATAAAMAALGGGVASAQSNQYGLMTSDQWGPETQVVPASAVATAADVSGSRLAPGSISQAFGTFSGGSADSQFGNVAQVSFGCQSCSQTGCYGGCNACGGGPLANPCGTPCDPYRYVFVEALYMQRQGSDGYGLIRNADLEEFDFEIAPRITIGNLPNCVTGYEFTFTGPIESDRRLTVSDPGSRVTTTLLGSNAINQQAIDPFWNANLQTLTYDSDYWSAELNKTMVGWDVAKVLFGGRMIRIDEDLVYTTQKDVFGSYGSLTSRPENTLAVIQGGLDLLYPVRPHLYTDFRGRVGGYVNFAESNIRLTNTGSSLIHNVRDEEEFGAMIEVALGFRYQLGEILSIRAMGEMWYLSEVATASDQINGVVSERLGTELHYEDLFYVGVSVGAEVKF</sequence>
<dbReference type="Proteomes" id="UP001239462">
    <property type="component" value="Unassembled WGS sequence"/>
</dbReference>
<protein>
    <submittedName>
        <fullName evidence="2">Uncharacterized protein</fullName>
    </submittedName>
</protein>
<evidence type="ECO:0000256" key="1">
    <source>
        <dbReference type="SAM" id="SignalP"/>
    </source>
</evidence>
<organism evidence="2 3">
    <name type="scientific">Roseiconus lacunae</name>
    <dbReference type="NCBI Taxonomy" id="2605694"/>
    <lineage>
        <taxon>Bacteria</taxon>
        <taxon>Pseudomonadati</taxon>
        <taxon>Planctomycetota</taxon>
        <taxon>Planctomycetia</taxon>
        <taxon>Pirellulales</taxon>
        <taxon>Pirellulaceae</taxon>
        <taxon>Roseiconus</taxon>
    </lineage>
</organism>
<keyword evidence="1" id="KW-0732">Signal</keyword>
<name>A0ABT7PMB9_9BACT</name>
<accession>A0ABT7PMB9</accession>
<evidence type="ECO:0000313" key="2">
    <source>
        <dbReference type="EMBL" id="MDM4017653.1"/>
    </source>
</evidence>
<evidence type="ECO:0000313" key="3">
    <source>
        <dbReference type="Proteomes" id="UP001239462"/>
    </source>
</evidence>
<proteinExistence type="predicted"/>
<dbReference type="RefSeq" id="WP_149499903.1">
    <property type="nucleotide sequence ID" value="NZ_CP141221.1"/>
</dbReference>
<feature type="signal peptide" evidence="1">
    <location>
        <begin position="1"/>
        <end position="36"/>
    </location>
</feature>
<gene>
    <name evidence="2" type="ORF">QTN89_19550</name>
</gene>